<sequence length="317" mass="36023">MSCSVCTTLCCLVASFACLHPRTVIGEDAQPTPAQRLLKALQACQKSQAILSLDAHTRTLREGLEQCRARISAMMPLDGSERFAVLSSTPHREHAPPPGIETNLSATFNGRYWTLATYDRGTVGSMRRAEKTLHISHKAPDVFRAHRHATALSLYLPFVRLQRPEGSIFLHQLLEGKTSLRWKVTEEARGESQVLKLSIPPDEWLIIDPAKPFVVLEHVVEHADSREETRAQKLGLTSCGLWFATDFVFVRFQKHQEELRIETQLDDVTFAGRSELEKRLKPSYGRGWRIWDERTQTEYKIEDDSKSVFEKLDAVTQ</sequence>
<organism evidence="1 2">
    <name type="scientific">Prosthecobacter vanneervenii</name>
    <dbReference type="NCBI Taxonomy" id="48466"/>
    <lineage>
        <taxon>Bacteria</taxon>
        <taxon>Pseudomonadati</taxon>
        <taxon>Verrucomicrobiota</taxon>
        <taxon>Verrucomicrobiia</taxon>
        <taxon>Verrucomicrobiales</taxon>
        <taxon>Verrucomicrobiaceae</taxon>
        <taxon>Prosthecobacter</taxon>
    </lineage>
</organism>
<evidence type="ECO:0000313" key="1">
    <source>
        <dbReference type="EMBL" id="MBB5031689.1"/>
    </source>
</evidence>
<evidence type="ECO:0000313" key="2">
    <source>
        <dbReference type="Proteomes" id="UP000590740"/>
    </source>
</evidence>
<keyword evidence="2" id="KW-1185">Reference proteome</keyword>
<proteinExistence type="predicted"/>
<reference evidence="1 2" key="1">
    <citation type="submission" date="2020-08" db="EMBL/GenBank/DDBJ databases">
        <title>Genomic Encyclopedia of Type Strains, Phase IV (KMG-IV): sequencing the most valuable type-strain genomes for metagenomic binning, comparative biology and taxonomic classification.</title>
        <authorList>
            <person name="Goeker M."/>
        </authorList>
    </citation>
    <scope>NUCLEOTIDE SEQUENCE [LARGE SCALE GENOMIC DNA]</scope>
    <source>
        <strain evidence="1 2">DSM 12252</strain>
    </source>
</reference>
<name>A0A7W7Y8W8_9BACT</name>
<dbReference type="AlphaFoldDB" id="A0A7W7Y8W8"/>
<comment type="caution">
    <text evidence="1">The sequence shown here is derived from an EMBL/GenBank/DDBJ whole genome shotgun (WGS) entry which is preliminary data.</text>
</comment>
<dbReference type="RefSeq" id="WP_184338625.1">
    <property type="nucleotide sequence ID" value="NZ_JACHIG010000002.1"/>
</dbReference>
<dbReference type="Proteomes" id="UP000590740">
    <property type="component" value="Unassembled WGS sequence"/>
</dbReference>
<protein>
    <submittedName>
        <fullName evidence="1">Uncharacterized protein</fullName>
    </submittedName>
</protein>
<dbReference type="EMBL" id="JACHIG010000002">
    <property type="protein sequence ID" value="MBB5031689.1"/>
    <property type="molecule type" value="Genomic_DNA"/>
</dbReference>
<accession>A0A7W7Y8W8</accession>
<gene>
    <name evidence="1" type="ORF">HNQ65_001257</name>
</gene>